<evidence type="ECO:0000313" key="3">
    <source>
        <dbReference type="Proteomes" id="UP000243686"/>
    </source>
</evidence>
<dbReference type="InterPro" id="IPR036116">
    <property type="entry name" value="FN3_sf"/>
</dbReference>
<proteinExistence type="predicted"/>
<sequence length="344" mass="37901">MKMKVDWTGTLNLLEQITQVHLLYNEDGKPKSRIAKQADGHLLVDVPTGHLDCNMLFAVENHAGISPFTTVPVPARHHAPVISSLTSVIGHFINLPLVVAKHPALPIPQNLRMKAFIDTSVHSVVWSPVSPDCDITYVVQTKIRNSGGEITVLETETKQTELKFSDINPLNFYLYSVKTRNGNGEASDLSLPVSLETKEAIRGKLSFEVRHTDDNTATISWYGELHKLSHAEELILVITGGEIPSVINAKVKQMQLDAKIPDVQGDITFYAAARNPSGLSAFQELQKCNNLFALVDRTFSTKVSSAQRINNLSSVAPHQNETVRECLKCGPSEYLLLEAAMSDL</sequence>
<name>A0A1S8X003_OPIVI</name>
<dbReference type="PROSITE" id="PS50853">
    <property type="entry name" value="FN3"/>
    <property type="match status" value="1"/>
</dbReference>
<protein>
    <submittedName>
        <fullName evidence="2">Fibronectin type III domain protein</fullName>
    </submittedName>
</protein>
<dbReference type="Pfam" id="PF00041">
    <property type="entry name" value="fn3"/>
    <property type="match status" value="1"/>
</dbReference>
<dbReference type="InterPro" id="IPR013783">
    <property type="entry name" value="Ig-like_fold"/>
</dbReference>
<feature type="domain" description="Fibronectin type-III" evidence="1">
    <location>
        <begin position="107"/>
        <end position="200"/>
    </location>
</feature>
<reference evidence="2 3" key="1">
    <citation type="submission" date="2015-03" db="EMBL/GenBank/DDBJ databases">
        <title>Draft genome of the nematode, Opisthorchis viverrini.</title>
        <authorList>
            <person name="Mitreva M."/>
        </authorList>
    </citation>
    <scope>NUCLEOTIDE SEQUENCE [LARGE SCALE GENOMIC DNA]</scope>
    <source>
        <strain evidence="2">Khon Kaen</strain>
    </source>
</reference>
<accession>A0A1S8X003</accession>
<dbReference type="Proteomes" id="UP000243686">
    <property type="component" value="Unassembled WGS sequence"/>
</dbReference>
<feature type="non-terminal residue" evidence="2">
    <location>
        <position position="344"/>
    </location>
</feature>
<dbReference type="Gene3D" id="2.60.40.10">
    <property type="entry name" value="Immunoglobulins"/>
    <property type="match status" value="1"/>
</dbReference>
<dbReference type="EMBL" id="KV892890">
    <property type="protein sequence ID" value="OON20042.1"/>
    <property type="molecule type" value="Genomic_DNA"/>
</dbReference>
<dbReference type="SUPFAM" id="SSF49265">
    <property type="entry name" value="Fibronectin type III"/>
    <property type="match status" value="1"/>
</dbReference>
<dbReference type="InterPro" id="IPR003961">
    <property type="entry name" value="FN3_dom"/>
</dbReference>
<evidence type="ECO:0000313" key="2">
    <source>
        <dbReference type="EMBL" id="OON20042.1"/>
    </source>
</evidence>
<keyword evidence="3" id="KW-1185">Reference proteome</keyword>
<dbReference type="AlphaFoldDB" id="A0A1S8X003"/>
<organism evidence="2 3">
    <name type="scientific">Opisthorchis viverrini</name>
    <name type="common">Southeast Asian liver fluke</name>
    <dbReference type="NCBI Taxonomy" id="6198"/>
    <lineage>
        <taxon>Eukaryota</taxon>
        <taxon>Metazoa</taxon>
        <taxon>Spiralia</taxon>
        <taxon>Lophotrochozoa</taxon>
        <taxon>Platyhelminthes</taxon>
        <taxon>Trematoda</taxon>
        <taxon>Digenea</taxon>
        <taxon>Opisthorchiida</taxon>
        <taxon>Opisthorchiata</taxon>
        <taxon>Opisthorchiidae</taxon>
        <taxon>Opisthorchis</taxon>
    </lineage>
</organism>
<evidence type="ECO:0000259" key="1">
    <source>
        <dbReference type="PROSITE" id="PS50853"/>
    </source>
</evidence>
<gene>
    <name evidence="2" type="ORF">X801_04082</name>
</gene>